<sequence length="88" mass="9021">MFLARWTDLSTHGGTLLPPGAIQVLAGGLPVAFLGSNHVCPLPFHPPGALLATGTRLLVQGWPAGRVQDPLPCGAQVLTGEFTILVGG</sequence>
<protein>
    <submittedName>
        <fullName evidence="1">PaaR repeat-containing protein</fullName>
    </submittedName>
</protein>
<gene>
    <name evidence="1" type="ORF">ENJ40_00350</name>
</gene>
<dbReference type="Gene3D" id="2.60.200.60">
    <property type="match status" value="1"/>
</dbReference>
<organism evidence="1">
    <name type="scientific">Thermosulfurimonas dismutans</name>
    <dbReference type="NCBI Taxonomy" id="999894"/>
    <lineage>
        <taxon>Bacteria</taxon>
        <taxon>Pseudomonadati</taxon>
        <taxon>Thermodesulfobacteriota</taxon>
        <taxon>Thermodesulfobacteria</taxon>
        <taxon>Thermodesulfobacteriales</taxon>
        <taxon>Thermodesulfobacteriaceae</taxon>
        <taxon>Thermosulfurimonas</taxon>
    </lineage>
</organism>
<name>A0A7C3CQL7_9BACT</name>
<evidence type="ECO:0000313" key="1">
    <source>
        <dbReference type="EMBL" id="HFC96894.1"/>
    </source>
</evidence>
<dbReference type="InterPro" id="IPR008727">
    <property type="entry name" value="PAAR_motif"/>
</dbReference>
<dbReference type="Proteomes" id="UP000886043">
    <property type="component" value="Unassembled WGS sequence"/>
</dbReference>
<proteinExistence type="predicted"/>
<accession>A0A7C3CQL7</accession>
<dbReference type="EMBL" id="DRMH01000008">
    <property type="protein sequence ID" value="HFC96894.1"/>
    <property type="molecule type" value="Genomic_DNA"/>
</dbReference>
<dbReference type="AlphaFoldDB" id="A0A7C3CQL7"/>
<comment type="caution">
    <text evidence="1">The sequence shown here is derived from an EMBL/GenBank/DDBJ whole genome shotgun (WGS) entry which is preliminary data.</text>
</comment>
<reference evidence="1" key="1">
    <citation type="journal article" date="2020" name="mSystems">
        <title>Genome- and Community-Level Interaction Insights into Carbon Utilization and Element Cycling Functions of Hydrothermarchaeota in Hydrothermal Sediment.</title>
        <authorList>
            <person name="Zhou Z."/>
            <person name="Liu Y."/>
            <person name="Xu W."/>
            <person name="Pan J."/>
            <person name="Luo Z.H."/>
            <person name="Li M."/>
        </authorList>
    </citation>
    <scope>NUCLEOTIDE SEQUENCE [LARGE SCALE GENOMIC DNA]</scope>
    <source>
        <strain evidence="1">HyVt-483</strain>
    </source>
</reference>
<dbReference type="Pfam" id="PF05488">
    <property type="entry name" value="PAAR_motif"/>
    <property type="match status" value="1"/>
</dbReference>